<evidence type="ECO:0000313" key="1">
    <source>
        <dbReference type="EMBL" id="GLY66843.1"/>
    </source>
</evidence>
<reference evidence="1" key="1">
    <citation type="submission" date="2023-03" db="EMBL/GenBank/DDBJ databases">
        <title>Amycolatopsis taiwanensis NBRC 103393.</title>
        <authorList>
            <person name="Ichikawa N."/>
            <person name="Sato H."/>
            <person name="Tonouchi N."/>
        </authorList>
    </citation>
    <scope>NUCLEOTIDE SEQUENCE</scope>
    <source>
        <strain evidence="1">NBRC 103393</strain>
    </source>
</reference>
<organism evidence="1 2">
    <name type="scientific">Amycolatopsis taiwanensis</name>
    <dbReference type="NCBI Taxonomy" id="342230"/>
    <lineage>
        <taxon>Bacteria</taxon>
        <taxon>Bacillati</taxon>
        <taxon>Actinomycetota</taxon>
        <taxon>Actinomycetes</taxon>
        <taxon>Pseudonocardiales</taxon>
        <taxon>Pseudonocardiaceae</taxon>
        <taxon>Amycolatopsis</taxon>
    </lineage>
</organism>
<dbReference type="EMBL" id="BSTI01000007">
    <property type="protein sequence ID" value="GLY66843.1"/>
    <property type="molecule type" value="Genomic_DNA"/>
</dbReference>
<evidence type="ECO:0000313" key="2">
    <source>
        <dbReference type="Proteomes" id="UP001165136"/>
    </source>
</evidence>
<accession>A0A9W6R023</accession>
<dbReference type="AlphaFoldDB" id="A0A9W6R023"/>
<proteinExistence type="predicted"/>
<dbReference type="Proteomes" id="UP001165136">
    <property type="component" value="Unassembled WGS sequence"/>
</dbReference>
<comment type="caution">
    <text evidence="1">The sequence shown here is derived from an EMBL/GenBank/DDBJ whole genome shotgun (WGS) entry which is preliminary data.</text>
</comment>
<keyword evidence="2" id="KW-1185">Reference proteome</keyword>
<protein>
    <submittedName>
        <fullName evidence="1">Uncharacterized protein</fullName>
    </submittedName>
</protein>
<name>A0A9W6R023_9PSEU</name>
<sequence length="157" mass="17975">MSPNVAVCLRTVAEELLAALEAQEARRPFRRARRLADEHLFPDAYDTKEESMAFRQRHGDAMRETVTATVRRVATEWAGQAAFTMNRRAAHDWLVTYTHAQALVLGRPRWKPNLQTWERLPSGQAEVTMRWLVYLGAALIDALIGQPWRPEVLLLTP</sequence>
<gene>
    <name evidence="1" type="ORF">Atai01_34620</name>
</gene>